<feature type="domain" description="EfeO-type cupredoxin-like" evidence="16">
    <location>
        <begin position="483"/>
        <end position="546"/>
    </location>
</feature>
<evidence type="ECO:0000256" key="2">
    <source>
        <dbReference type="ARBA" id="ARBA00001973"/>
    </source>
</evidence>
<dbReference type="PANTHER" id="PTHR11709">
    <property type="entry name" value="MULTI-COPPER OXIDASE"/>
    <property type="match status" value="1"/>
</dbReference>
<name>F5XNQ2_MICPN</name>
<dbReference type="InterPro" id="IPR001287">
    <property type="entry name" value="NO2-reductase_Cu"/>
</dbReference>
<dbReference type="PANTHER" id="PTHR11709:SF394">
    <property type="entry name" value="FI03373P-RELATED"/>
    <property type="match status" value="1"/>
</dbReference>
<feature type="region of interest" description="Disordered" evidence="13">
    <location>
        <begin position="576"/>
        <end position="629"/>
    </location>
</feature>
<reference evidence="17 18" key="1">
    <citation type="submission" date="2011-05" db="EMBL/GenBank/DDBJ databases">
        <title>Whole genome sequence of Microlunatus phosphovorus NM-1.</title>
        <authorList>
            <person name="Hosoyama A."/>
            <person name="Sasaki K."/>
            <person name="Harada T."/>
            <person name="Igarashi R."/>
            <person name="Kawakoshi A."/>
            <person name="Sasagawa M."/>
            <person name="Fukada J."/>
            <person name="Nakamura S."/>
            <person name="Katano Y."/>
            <person name="Hanada S."/>
            <person name="Kamagata Y."/>
            <person name="Nakamura N."/>
            <person name="Yamazaki S."/>
            <person name="Fujita N."/>
        </authorList>
    </citation>
    <scope>NUCLEOTIDE SEQUENCE [LARGE SCALE GENOMIC DNA]</scope>
    <source>
        <strain evidence="18">ATCC 700054 / DSM 10555 / JCM 9379 / NBRC 101784 / NCIMB 13414 / VKM Ac-1990 / NM-1</strain>
    </source>
</reference>
<sequence>MSTLLPPSPKPPTTSRRKRGFRPLVDLPVLTWLAAAVMVALIHPLVPAPRWLMLHLVLLGAISNAIVVWSNHFTHTLLHVADEDRRGEQVRLSLLNAGVVAVVGGVLSEIWLITLLGATAVAVAVGWHGWTLARLLRTTLPARFGRSVRYYIAAACFLPVGAVFGVLLARSPEEPWHARLELAHAAVNLLGWIGLTVIGTLITLWPTILRTRISDRAERDAARALPVLVVAIGAVVAGALADQSMVAAAGLAIYLLGVGLIGPSFVDTLRRRPPTTFPGWSVLVGVIWLVGCLIALTVGIGTASSWTAAGSALTWLTPYLAVGFGLQVLFGALAYLVPVKLSRGPSRVRALNAVMDRGGPLRITVTNAGLLVCVLPVPSVVRVLASMMVMVALVSWLVLFVITVKTARRLMRAEPGAPSVAAAPGVAGTHAGAHTGRPAGQTAGFAALGLALIVLAVATGVAVDPAAAGAGSGATTAADVQPTGQVTTVDVTAQGMRFEPSTITVPAGNRLIIRLTNTDTDVHDLVLDTGQQSGRLARDGTATIDVGVVGRPIEGWCSMLGHRQMGMVLHIQVTGLPASGGSESDRMESGAPRADDHEHATNHGGSTHPEDSTGDDSPSAADDLDFMAKPPADFTAHDAVLPPLGKAKVHRRTFTVRDVVSEVAPGVKQAQWTYDGQAPGPVLHGRVGDEFVITLVNRGTVGHSIDFHASALSPQKPMRTIAPGESLVYRFRAKRAGIWMYHCSTMPMSAHIASGLFGAVVIEPPDLPKVDRSYVLVQSELYLGPQGGSADAAKLQAERPDAVVFNGYVNQYDHRPLTAKVGERVRIWLLDAGPNRPSSFHIVGAQFDTTYAEGTYLLRGGPGGSGGAQSLGLQAAQGGFVELSFPEAGDYPVVSHLMIDAERGAHGLVHVTR</sequence>
<evidence type="ECO:0000256" key="8">
    <source>
        <dbReference type="ARBA" id="ARBA00022737"/>
    </source>
</evidence>
<evidence type="ECO:0000256" key="14">
    <source>
        <dbReference type="SAM" id="Phobius"/>
    </source>
</evidence>
<dbReference type="STRING" id="1032480.MLP_11520"/>
<feature type="transmembrane region" description="Helical" evidence="14">
    <location>
        <begin position="383"/>
        <end position="402"/>
    </location>
</feature>
<dbReference type="SUPFAM" id="SSF49503">
    <property type="entry name" value="Cupredoxins"/>
    <property type="match status" value="3"/>
</dbReference>
<dbReference type="eggNOG" id="COG4454">
    <property type="taxonomic scope" value="Bacteria"/>
</dbReference>
<feature type="transmembrane region" description="Helical" evidence="14">
    <location>
        <begin position="52"/>
        <end position="69"/>
    </location>
</feature>
<keyword evidence="18" id="KW-1185">Reference proteome</keyword>
<feature type="transmembrane region" description="Helical" evidence="14">
    <location>
        <begin position="359"/>
        <end position="377"/>
    </location>
</feature>
<protein>
    <recommendedName>
        <fullName evidence="6">Copper-containing nitrite reductase</fullName>
        <ecNumber evidence="5">1.7.2.1</ecNumber>
    </recommendedName>
</protein>
<dbReference type="Pfam" id="PF07732">
    <property type="entry name" value="Cu-oxidase_3"/>
    <property type="match status" value="1"/>
</dbReference>
<evidence type="ECO:0000256" key="12">
    <source>
        <dbReference type="PIRSR" id="PIRSR601287-1"/>
    </source>
</evidence>
<dbReference type="CDD" id="cd04208">
    <property type="entry name" value="CuRO_2_CuNIR"/>
    <property type="match status" value="1"/>
</dbReference>
<dbReference type="OrthoDB" id="345021at2"/>
<evidence type="ECO:0000256" key="5">
    <source>
        <dbReference type="ARBA" id="ARBA00011882"/>
    </source>
</evidence>
<keyword evidence="9" id="KW-0560">Oxidoreductase</keyword>
<dbReference type="PRINTS" id="PR00695">
    <property type="entry name" value="CUNO2RDTASE"/>
</dbReference>
<keyword evidence="14" id="KW-0812">Transmembrane</keyword>
<evidence type="ECO:0000256" key="10">
    <source>
        <dbReference type="ARBA" id="ARBA00023008"/>
    </source>
</evidence>
<dbReference type="InterPro" id="IPR008972">
    <property type="entry name" value="Cupredoxin"/>
</dbReference>
<dbReference type="RefSeq" id="WP_013862049.1">
    <property type="nucleotide sequence ID" value="NC_015635.1"/>
</dbReference>
<comment type="catalytic activity">
    <reaction evidence="11">
        <text>nitric oxide + Fe(III)-[cytochrome c] + H2O = Fe(II)-[cytochrome c] + nitrite + 2 H(+)</text>
        <dbReference type="Rhea" id="RHEA:15233"/>
        <dbReference type="Rhea" id="RHEA-COMP:10350"/>
        <dbReference type="Rhea" id="RHEA-COMP:14399"/>
        <dbReference type="ChEBI" id="CHEBI:15377"/>
        <dbReference type="ChEBI" id="CHEBI:15378"/>
        <dbReference type="ChEBI" id="CHEBI:16301"/>
        <dbReference type="ChEBI" id="CHEBI:16480"/>
        <dbReference type="ChEBI" id="CHEBI:29033"/>
        <dbReference type="ChEBI" id="CHEBI:29034"/>
        <dbReference type="EC" id="1.7.2.1"/>
    </reaction>
</comment>
<feature type="transmembrane region" description="Helical" evidence="14">
    <location>
        <begin position="24"/>
        <end position="46"/>
    </location>
</feature>
<dbReference type="eggNOG" id="COG2132">
    <property type="taxonomic scope" value="Bacteria"/>
</dbReference>
<dbReference type="CDD" id="cd11020">
    <property type="entry name" value="CuRO_1_CuNIR"/>
    <property type="match status" value="1"/>
</dbReference>
<dbReference type="Proteomes" id="UP000007947">
    <property type="component" value="Chromosome"/>
</dbReference>
<dbReference type="HOGENOM" id="CLU_012480_0_0_11"/>
<feature type="transmembrane region" description="Helical" evidence="14">
    <location>
        <begin position="315"/>
        <end position="338"/>
    </location>
</feature>
<feature type="transmembrane region" description="Helical" evidence="14">
    <location>
        <begin position="148"/>
        <end position="169"/>
    </location>
</feature>
<organism evidence="17 18">
    <name type="scientific">Microlunatus phosphovorus (strain ATCC 700054 / DSM 10555 / JCM 9379 / NBRC 101784 / NCIMB 13414 / VKM Ac-1990 / NM-1)</name>
    <dbReference type="NCBI Taxonomy" id="1032480"/>
    <lineage>
        <taxon>Bacteria</taxon>
        <taxon>Bacillati</taxon>
        <taxon>Actinomycetota</taxon>
        <taxon>Actinomycetes</taxon>
        <taxon>Propionibacteriales</taxon>
        <taxon>Propionibacteriaceae</taxon>
        <taxon>Microlunatus</taxon>
    </lineage>
</organism>
<dbReference type="InterPro" id="IPR045087">
    <property type="entry name" value="Cu-oxidase_fam"/>
</dbReference>
<dbReference type="InterPro" id="IPR028096">
    <property type="entry name" value="EfeO_Cupredoxin"/>
</dbReference>
<evidence type="ECO:0000256" key="6">
    <source>
        <dbReference type="ARBA" id="ARBA00017290"/>
    </source>
</evidence>
<evidence type="ECO:0000256" key="13">
    <source>
        <dbReference type="SAM" id="MobiDB-lite"/>
    </source>
</evidence>
<dbReference type="GO" id="GO:0005507">
    <property type="term" value="F:copper ion binding"/>
    <property type="evidence" value="ECO:0007669"/>
    <property type="project" value="InterPro"/>
</dbReference>
<comment type="cofactor">
    <cofactor evidence="1 12">
        <name>Cu(+)</name>
        <dbReference type="ChEBI" id="CHEBI:49552"/>
    </cofactor>
</comment>
<evidence type="ECO:0000256" key="7">
    <source>
        <dbReference type="ARBA" id="ARBA00022723"/>
    </source>
</evidence>
<evidence type="ECO:0000256" key="3">
    <source>
        <dbReference type="ARBA" id="ARBA00010609"/>
    </source>
</evidence>
<evidence type="ECO:0000313" key="17">
    <source>
        <dbReference type="EMBL" id="BAK34166.1"/>
    </source>
</evidence>
<comment type="subunit">
    <text evidence="4">Homotrimer.</text>
</comment>
<dbReference type="EMBL" id="AP012204">
    <property type="protein sequence ID" value="BAK34166.1"/>
    <property type="molecule type" value="Genomic_DNA"/>
</dbReference>
<feature type="transmembrane region" description="Helical" evidence="14">
    <location>
        <begin position="189"/>
        <end position="209"/>
    </location>
</feature>
<evidence type="ECO:0000259" key="15">
    <source>
        <dbReference type="Pfam" id="PF07732"/>
    </source>
</evidence>
<feature type="transmembrane region" description="Helical" evidence="14">
    <location>
        <begin position="246"/>
        <end position="266"/>
    </location>
</feature>
<feature type="transmembrane region" description="Helical" evidence="14">
    <location>
        <begin position="113"/>
        <end position="136"/>
    </location>
</feature>
<evidence type="ECO:0000256" key="11">
    <source>
        <dbReference type="ARBA" id="ARBA00049340"/>
    </source>
</evidence>
<evidence type="ECO:0000256" key="4">
    <source>
        <dbReference type="ARBA" id="ARBA00011233"/>
    </source>
</evidence>
<feature type="binding site" description="type 1 copper site" evidence="12">
    <location>
        <position position="703"/>
    </location>
    <ligand>
        <name>Cu cation</name>
        <dbReference type="ChEBI" id="CHEBI:23378"/>
        <label>1</label>
    </ligand>
</feature>
<feature type="transmembrane region" description="Helical" evidence="14">
    <location>
        <begin position="443"/>
        <end position="463"/>
    </location>
</feature>
<keyword evidence="7 12" id="KW-0479">Metal-binding</keyword>
<dbReference type="AlphaFoldDB" id="F5XNQ2"/>
<proteinExistence type="inferred from homology"/>
<evidence type="ECO:0000256" key="9">
    <source>
        <dbReference type="ARBA" id="ARBA00023002"/>
    </source>
</evidence>
<dbReference type="Gene3D" id="2.60.40.420">
    <property type="entry name" value="Cupredoxins - blue copper proteins"/>
    <property type="match status" value="3"/>
</dbReference>
<feature type="transmembrane region" description="Helical" evidence="14">
    <location>
        <begin position="221"/>
        <end position="240"/>
    </location>
</feature>
<feature type="transmembrane region" description="Helical" evidence="14">
    <location>
        <begin position="90"/>
        <end position="107"/>
    </location>
</feature>
<comment type="cofactor">
    <cofactor evidence="2 12">
        <name>Cu(2+)</name>
        <dbReference type="ChEBI" id="CHEBI:29036"/>
    </cofactor>
</comment>
<dbReference type="Pfam" id="PF13473">
    <property type="entry name" value="Cupredoxin_1"/>
    <property type="match status" value="1"/>
</dbReference>
<comment type="similarity">
    <text evidence="3">Belongs to the multicopper oxidase family.</text>
</comment>
<dbReference type="GO" id="GO:0050421">
    <property type="term" value="F:nitrite reductase (NO-forming) activity"/>
    <property type="evidence" value="ECO:0007669"/>
    <property type="project" value="UniProtKB-EC"/>
</dbReference>
<evidence type="ECO:0000259" key="16">
    <source>
        <dbReference type="Pfam" id="PF13473"/>
    </source>
</evidence>
<feature type="binding site" description="type 1 copper site" evidence="12">
    <location>
        <position position="743"/>
    </location>
    <ligand>
        <name>Cu cation</name>
        <dbReference type="ChEBI" id="CHEBI:23378"/>
        <label>1</label>
    </ligand>
</feature>
<dbReference type="InterPro" id="IPR011707">
    <property type="entry name" value="Cu-oxidase-like_N"/>
</dbReference>
<gene>
    <name evidence="17" type="ordered locus">MLP_11520</name>
</gene>
<accession>F5XNQ2</accession>
<keyword evidence="8" id="KW-0677">Repeat</keyword>
<dbReference type="EC" id="1.7.2.1" evidence="5"/>
<feature type="binding site" description="type 1 copper site" evidence="12">
    <location>
        <position position="751"/>
    </location>
    <ligand>
        <name>Cu cation</name>
        <dbReference type="ChEBI" id="CHEBI:23378"/>
        <label>1</label>
    </ligand>
</feature>
<feature type="transmembrane region" description="Helical" evidence="14">
    <location>
        <begin position="278"/>
        <end position="303"/>
    </location>
</feature>
<feature type="compositionally biased region" description="Basic and acidic residues" evidence="13">
    <location>
        <begin position="583"/>
        <end position="601"/>
    </location>
</feature>
<dbReference type="KEGG" id="mph:MLP_11520"/>
<feature type="binding site" description="type 1 copper site" evidence="12">
    <location>
        <position position="742"/>
    </location>
    <ligand>
        <name>Cu cation</name>
        <dbReference type="ChEBI" id="CHEBI:23378"/>
        <label>1</label>
    </ligand>
</feature>
<feature type="domain" description="Plastocyanin-like" evidence="15">
    <location>
        <begin position="662"/>
        <end position="765"/>
    </location>
</feature>
<keyword evidence="10 12" id="KW-0186">Copper</keyword>
<feature type="binding site" description="type 1 copper site" evidence="12">
    <location>
        <position position="896"/>
    </location>
    <ligand>
        <name>Cu cation</name>
        <dbReference type="ChEBI" id="CHEBI:23378"/>
        <label>1</label>
    </ligand>
</feature>
<keyword evidence="14" id="KW-1133">Transmembrane helix</keyword>
<evidence type="ECO:0000256" key="1">
    <source>
        <dbReference type="ARBA" id="ARBA00001960"/>
    </source>
</evidence>
<feature type="binding site" description="type 1 copper site" evidence="12">
    <location>
        <position position="708"/>
    </location>
    <ligand>
        <name>Cu cation</name>
        <dbReference type="ChEBI" id="CHEBI:23378"/>
        <label>1</label>
    </ligand>
</feature>
<keyword evidence="14" id="KW-0472">Membrane</keyword>
<evidence type="ECO:0000313" key="18">
    <source>
        <dbReference type="Proteomes" id="UP000007947"/>
    </source>
</evidence>